<keyword evidence="5 11" id="KW-0547">Nucleotide-binding</keyword>
<dbReference type="GO" id="GO:0005524">
    <property type="term" value="F:ATP binding"/>
    <property type="evidence" value="ECO:0007669"/>
    <property type="project" value="InterPro"/>
</dbReference>
<dbReference type="SUPFAM" id="SSF51998">
    <property type="entry name" value="PFL-like glycyl radical enzymes"/>
    <property type="match status" value="1"/>
</dbReference>
<accession>A0A2H0B571</accession>
<dbReference type="PANTHER" id="PTHR43371:SF1">
    <property type="entry name" value="RIBONUCLEOSIDE-DIPHOSPHATE REDUCTASE"/>
    <property type="match status" value="1"/>
</dbReference>
<feature type="domain" description="Ribonucleotide reductase large subunit C-terminal" evidence="14">
    <location>
        <begin position="425"/>
        <end position="582"/>
    </location>
</feature>
<evidence type="ECO:0000259" key="14">
    <source>
        <dbReference type="Pfam" id="PF02867"/>
    </source>
</evidence>
<dbReference type="InterPro" id="IPR013344">
    <property type="entry name" value="RNR_NrdJ/NrdZ"/>
</dbReference>
<dbReference type="EC" id="1.17.4.1" evidence="11"/>
<feature type="domain" description="Ribonucleotide reductase large subunit N-terminal" evidence="13">
    <location>
        <begin position="14"/>
        <end position="93"/>
    </location>
</feature>
<keyword evidence="6 11" id="KW-0560">Oxidoreductase</keyword>
<dbReference type="SUPFAM" id="SSF48168">
    <property type="entry name" value="R1 subunit of ribonucleotide reductase, N-terminal domain"/>
    <property type="match status" value="1"/>
</dbReference>
<reference evidence="15 16" key="1">
    <citation type="submission" date="2017-09" db="EMBL/GenBank/DDBJ databases">
        <title>Depth-based differentiation of microbial function through sediment-hosted aquifers and enrichment of novel symbionts in the deep terrestrial subsurface.</title>
        <authorList>
            <person name="Probst A.J."/>
            <person name="Ladd B."/>
            <person name="Jarett J.K."/>
            <person name="Geller-Mcgrath D.E."/>
            <person name="Sieber C.M."/>
            <person name="Emerson J.B."/>
            <person name="Anantharaman K."/>
            <person name="Thomas B.C."/>
            <person name="Malmstrom R."/>
            <person name="Stieglmeier M."/>
            <person name="Klingl A."/>
            <person name="Woyke T."/>
            <person name="Ryan C.M."/>
            <person name="Banfield J.F."/>
        </authorList>
    </citation>
    <scope>NUCLEOTIDE SEQUENCE [LARGE SCALE GENOMIC DNA]</scope>
    <source>
        <strain evidence="15">CG23_combo_of_CG06-09_8_20_14_all_34_8</strain>
    </source>
</reference>
<evidence type="ECO:0000256" key="10">
    <source>
        <dbReference type="ARBA" id="ARBA00047754"/>
    </source>
</evidence>
<evidence type="ECO:0000256" key="6">
    <source>
        <dbReference type="ARBA" id="ARBA00023002"/>
    </source>
</evidence>
<dbReference type="Pfam" id="PF02867">
    <property type="entry name" value="Ribonuc_red_lgC"/>
    <property type="match status" value="2"/>
</dbReference>
<dbReference type="InterPro" id="IPR008926">
    <property type="entry name" value="RNR_R1-su_N"/>
</dbReference>
<keyword evidence="4 11" id="KW-0237">DNA synthesis</keyword>
<evidence type="ECO:0000256" key="9">
    <source>
        <dbReference type="ARBA" id="ARBA00023285"/>
    </source>
</evidence>
<comment type="caution">
    <text evidence="15">The sequence shown here is derived from an EMBL/GenBank/DDBJ whole genome shotgun (WGS) entry which is preliminary data.</text>
</comment>
<evidence type="ECO:0000256" key="11">
    <source>
        <dbReference type="RuleBase" id="RU364064"/>
    </source>
</evidence>
<evidence type="ECO:0000256" key="4">
    <source>
        <dbReference type="ARBA" id="ARBA00022634"/>
    </source>
</evidence>
<comment type="function">
    <text evidence="11">Catalyzes the reduction of ribonucleotides to deoxyribonucleotides. May function to provide a pool of deoxyribonucleotide precursors for DNA repair during oxygen limitation and/or for immediate growth after restoration of oxygen.</text>
</comment>
<dbReference type="GO" id="GO:0031419">
    <property type="term" value="F:cobalamin binding"/>
    <property type="evidence" value="ECO:0007669"/>
    <property type="project" value="UniProtKB-KW"/>
</dbReference>
<comment type="cofactor">
    <cofactor evidence="1 11">
        <name>adenosylcob(III)alamin</name>
        <dbReference type="ChEBI" id="CHEBI:18408"/>
    </cofactor>
</comment>
<evidence type="ECO:0000259" key="13">
    <source>
        <dbReference type="Pfam" id="PF00317"/>
    </source>
</evidence>
<name>A0A2H0B571_9BACT</name>
<dbReference type="GO" id="GO:0071897">
    <property type="term" value="P:DNA biosynthetic process"/>
    <property type="evidence" value="ECO:0007669"/>
    <property type="project" value="UniProtKB-KW"/>
</dbReference>
<organism evidence="15 16">
    <name type="scientific">Candidatus Beckwithbacteria bacterium CG23_combo_of_CG06-09_8_20_14_all_34_8</name>
    <dbReference type="NCBI Taxonomy" id="1974497"/>
    <lineage>
        <taxon>Bacteria</taxon>
        <taxon>Candidatus Beckwithiibacteriota</taxon>
    </lineage>
</organism>
<evidence type="ECO:0000256" key="12">
    <source>
        <dbReference type="SAM" id="MobiDB-lite"/>
    </source>
</evidence>
<evidence type="ECO:0000256" key="1">
    <source>
        <dbReference type="ARBA" id="ARBA00001922"/>
    </source>
</evidence>
<evidence type="ECO:0000256" key="3">
    <source>
        <dbReference type="ARBA" id="ARBA00022628"/>
    </source>
</evidence>
<feature type="domain" description="Ribonucleotide reductase large subunit C-terminal" evidence="14">
    <location>
        <begin position="99"/>
        <end position="418"/>
    </location>
</feature>
<dbReference type="NCBIfam" id="TIGR02504">
    <property type="entry name" value="NrdJ_Z"/>
    <property type="match status" value="1"/>
</dbReference>
<dbReference type="CDD" id="cd02888">
    <property type="entry name" value="RNR_II_dimer"/>
    <property type="match status" value="1"/>
</dbReference>
<sequence>MELKIIMKIQEPKLTKTASKIAEKRYLMTDMKGKVTETPGEMLWRVAKHMAKAEINWGENGIVEETARQFFQRMVNFKFMPGGKALFEAGNPGGTGQLSSCFVLPVEDNIHSIFKTLGDAAVVHKNNGGTGFNFSKIRRSGDKVKNVPNAASGPVDFLLAYSAALSKILQGSKRQGANIGILNCDHPDILDFIKLKDQDGTVKNFNISVGVTNEFMQAVEEDKDWELINPRNGEVVKKIKAKDLFEEIANHAWATGDPGLAFLDRMEEDNPTPILGKIEATNPCGEIPLLPYESCNLCSLILSNHLKKVKNSEEYEVDWDDLEKSIKLAVRLLDDMIEVNTYALPEIEQMVKYGNRRIGLGVMGFAHMLFKLGIPYDSEEAVGLSQRLSKFIRRKAEEASLELGKERGVFPNWDRSIYGGSSERYRNCALCMIAPTGTISMLADCSSGIEPVFSLVTVRKTFFEGDKANKPTEELVMIDSVFDENLKSKINNEKLRKEIIEQIAQGTSIGEIDKIDKKQKKVFVTSQEITSKWHIKIQAAWQKYFDNSVSKTINFANSATVEDVKKAYIMAWRLGCKGITIYRDGSKQDQVLNTGSKKYEARSKENEIRNKDSKNSNSQFSNTKQITNIKIPISKEEKKDQQHITNNQQPNSCPECGAPIHKNGGVTVCHECGWSEGKM</sequence>
<dbReference type="UniPathway" id="UPA00326"/>
<evidence type="ECO:0000313" key="16">
    <source>
        <dbReference type="Proteomes" id="UP000229459"/>
    </source>
</evidence>
<keyword evidence="9 11" id="KW-0170">Cobalt</keyword>
<dbReference type="PANTHER" id="PTHR43371">
    <property type="entry name" value="VITAMIN B12-DEPENDENT RIBONUCLEOTIDE REDUCTASE"/>
    <property type="match status" value="1"/>
</dbReference>
<dbReference type="InterPro" id="IPR050862">
    <property type="entry name" value="RdRp_reductase_class-2"/>
</dbReference>
<keyword evidence="8" id="KW-1015">Disulfide bond</keyword>
<evidence type="ECO:0000256" key="7">
    <source>
        <dbReference type="ARBA" id="ARBA00023116"/>
    </source>
</evidence>
<proteinExistence type="inferred from homology"/>
<dbReference type="GO" id="GO:0009263">
    <property type="term" value="P:deoxyribonucleotide biosynthetic process"/>
    <property type="evidence" value="ECO:0007669"/>
    <property type="project" value="UniProtKB-KW"/>
</dbReference>
<dbReference type="PRINTS" id="PR01183">
    <property type="entry name" value="RIBORDTASEM1"/>
</dbReference>
<protein>
    <recommendedName>
        <fullName evidence="11">Vitamin B12-dependent ribonucleotide reductase</fullName>
        <ecNumber evidence="11">1.17.4.1</ecNumber>
    </recommendedName>
</protein>
<evidence type="ECO:0000313" key="15">
    <source>
        <dbReference type="EMBL" id="PIP52809.1"/>
    </source>
</evidence>
<evidence type="ECO:0000256" key="8">
    <source>
        <dbReference type="ARBA" id="ARBA00023157"/>
    </source>
</evidence>
<keyword evidence="7" id="KW-0215">Deoxyribonucleotide synthesis</keyword>
<dbReference type="Proteomes" id="UP000229459">
    <property type="component" value="Unassembled WGS sequence"/>
</dbReference>
<feature type="compositionally biased region" description="Polar residues" evidence="12">
    <location>
        <begin position="615"/>
        <end position="628"/>
    </location>
</feature>
<dbReference type="AlphaFoldDB" id="A0A2H0B571"/>
<dbReference type="GO" id="GO:0004748">
    <property type="term" value="F:ribonucleoside-diphosphate reductase activity, thioredoxin disulfide as acceptor"/>
    <property type="evidence" value="ECO:0007669"/>
    <property type="project" value="UniProtKB-EC"/>
</dbReference>
<dbReference type="InterPro" id="IPR013509">
    <property type="entry name" value="RNR_lsu_N"/>
</dbReference>
<dbReference type="InterPro" id="IPR000788">
    <property type="entry name" value="RNR_lg_C"/>
</dbReference>
<dbReference type="Gene3D" id="3.20.70.20">
    <property type="match status" value="1"/>
</dbReference>
<feature type="compositionally biased region" description="Basic and acidic residues" evidence="12">
    <location>
        <begin position="597"/>
        <end position="614"/>
    </location>
</feature>
<evidence type="ECO:0000256" key="2">
    <source>
        <dbReference type="ARBA" id="ARBA00007405"/>
    </source>
</evidence>
<comment type="catalytic activity">
    <reaction evidence="10 11">
        <text>a 2'-deoxyribonucleoside 5'-diphosphate + [thioredoxin]-disulfide + H2O = a ribonucleoside 5'-diphosphate + [thioredoxin]-dithiol</text>
        <dbReference type="Rhea" id="RHEA:23252"/>
        <dbReference type="Rhea" id="RHEA-COMP:10698"/>
        <dbReference type="Rhea" id="RHEA-COMP:10700"/>
        <dbReference type="ChEBI" id="CHEBI:15377"/>
        <dbReference type="ChEBI" id="CHEBI:29950"/>
        <dbReference type="ChEBI" id="CHEBI:50058"/>
        <dbReference type="ChEBI" id="CHEBI:57930"/>
        <dbReference type="ChEBI" id="CHEBI:73316"/>
        <dbReference type="EC" id="1.17.4.1"/>
    </reaction>
</comment>
<keyword evidence="3 11" id="KW-0846">Cobalamin</keyword>
<comment type="similarity">
    <text evidence="2 11">Belongs to the ribonucleoside diphosphate reductase class-2 family.</text>
</comment>
<dbReference type="EMBL" id="PCSR01000104">
    <property type="protein sequence ID" value="PIP52809.1"/>
    <property type="molecule type" value="Genomic_DNA"/>
</dbReference>
<gene>
    <name evidence="15" type="ORF">COX08_04415</name>
</gene>
<feature type="region of interest" description="Disordered" evidence="12">
    <location>
        <begin position="597"/>
        <end position="631"/>
    </location>
</feature>
<dbReference type="Pfam" id="PF00317">
    <property type="entry name" value="Ribonuc_red_lgN"/>
    <property type="match status" value="1"/>
</dbReference>
<evidence type="ECO:0000256" key="5">
    <source>
        <dbReference type="ARBA" id="ARBA00022741"/>
    </source>
</evidence>